<dbReference type="InterPro" id="IPR011761">
    <property type="entry name" value="ATP-grasp"/>
</dbReference>
<dbReference type="GO" id="GO:0005524">
    <property type="term" value="F:ATP binding"/>
    <property type="evidence" value="ECO:0007669"/>
    <property type="project" value="UniProtKB-UniRule"/>
</dbReference>
<dbReference type="EMBL" id="JXXR01000008">
    <property type="protein sequence ID" value="KJY74898.1"/>
    <property type="molecule type" value="Genomic_DNA"/>
</dbReference>
<protein>
    <submittedName>
        <fullName evidence="1">Uncharacterized protein</fullName>
    </submittedName>
</protein>
<dbReference type="InterPro" id="IPR052032">
    <property type="entry name" value="ATP-dep_AA_Ligase"/>
</dbReference>
<dbReference type="Gene3D" id="3.30.1490.20">
    <property type="entry name" value="ATP-grasp fold, A domain"/>
    <property type="match status" value="1"/>
</dbReference>
<dbReference type="Pfam" id="PF13535">
    <property type="entry name" value="ATP-grasp_4"/>
    <property type="match status" value="1"/>
</dbReference>
<dbReference type="PROSITE" id="PS50975">
    <property type="entry name" value="ATP_GRASP"/>
    <property type="match status" value="1"/>
</dbReference>
<dbReference type="PANTHER" id="PTHR43585:SF2">
    <property type="entry name" value="ATP-GRASP ENZYME FSQD"/>
    <property type="match status" value="1"/>
</dbReference>
<name>A0A2A2MRX6_9VIBR</name>
<proteinExistence type="predicted"/>
<dbReference type="Gene3D" id="3.40.50.20">
    <property type="match status" value="1"/>
</dbReference>
<dbReference type="RefSeq" id="WP_021455601.1">
    <property type="nucleotide sequence ID" value="NZ_CP063053.1"/>
</dbReference>
<comment type="caution">
    <text evidence="1">The sequence shown here is derived from an EMBL/GenBank/DDBJ whole genome shotgun (WGS) entry which is preliminary data.</text>
</comment>
<sequence length="409" mass="46039">MEIIAYLHNNFLGIPTFDIGKWLKEVDSNIQIHLITSCAEQHIDHSLFESIHWVENCRSDIDAISERLIHRHNIELLVSHYETDMERVAQLREKHGIPGQSFASASAYRNKSVMKSLCQKKGLRVPKFKQYSSISQHAQEIEETFGFPLVTKPISGVGADATHIIHHREQLEHLGAGERACLVEEYIQGDMFHVDGVVTDGAVVFSTCHKYYGTPLNFQNGDEIGTYLINPELALAQQLRGFAHDVVSALPQTSDFVFHCELFVKNDGEVVFCEIASRPPGGLIAMGIEQAYGVRLNEIHIKQQVGVKYPKTFFPTRPNQYSASVTYSPKNGKLRLLEPVLPDDKGVVLSFENYVEGKEYQVGESVAEYLLGAVLVGASFEDMMARYQALSDWFYGNFLFVEQRDGHTA</sequence>
<organism evidence="1">
    <name type="scientific">Vibrio coralliilyticus</name>
    <dbReference type="NCBI Taxonomy" id="190893"/>
    <lineage>
        <taxon>Bacteria</taxon>
        <taxon>Pseudomonadati</taxon>
        <taxon>Pseudomonadota</taxon>
        <taxon>Gammaproteobacteria</taxon>
        <taxon>Vibrionales</taxon>
        <taxon>Vibrionaceae</taxon>
        <taxon>Vibrio</taxon>
    </lineage>
</organism>
<dbReference type="InterPro" id="IPR013815">
    <property type="entry name" value="ATP_grasp_subdomain_1"/>
</dbReference>
<reference evidence="1" key="1">
    <citation type="journal article" date="2015" name="BMC Genomics">
        <title>Genome mining reveals unlocked bioactive potential of marine Gram-negative bacteria.</title>
        <authorList>
            <person name="Machado H."/>
            <person name="Sonnenschein E.C."/>
            <person name="Melchiorsen J."/>
            <person name="Gram L."/>
        </authorList>
    </citation>
    <scope>NUCLEOTIDE SEQUENCE</scope>
    <source>
        <strain evidence="1">S2052</strain>
    </source>
</reference>
<dbReference type="Gene3D" id="3.30.470.20">
    <property type="entry name" value="ATP-grasp fold, B domain"/>
    <property type="match status" value="1"/>
</dbReference>
<dbReference type="SUPFAM" id="SSF56059">
    <property type="entry name" value="Glutathione synthetase ATP-binding domain-like"/>
    <property type="match status" value="1"/>
</dbReference>
<dbReference type="GO" id="GO:0046872">
    <property type="term" value="F:metal ion binding"/>
    <property type="evidence" value="ECO:0007669"/>
    <property type="project" value="InterPro"/>
</dbReference>
<dbReference type="GO" id="GO:0003824">
    <property type="term" value="F:catalytic activity"/>
    <property type="evidence" value="ECO:0007669"/>
    <property type="project" value="UniProtKB-ARBA"/>
</dbReference>
<evidence type="ECO:0000313" key="1">
    <source>
        <dbReference type="EMBL" id="KJY74898.1"/>
    </source>
</evidence>
<dbReference type="AlphaFoldDB" id="A0A2A2MRX6"/>
<dbReference type="PANTHER" id="PTHR43585">
    <property type="entry name" value="FUMIPYRROLE BIOSYNTHESIS PROTEIN C"/>
    <property type="match status" value="1"/>
</dbReference>
<gene>
    <name evidence="1" type="ORF">TW71_08105</name>
</gene>
<accession>A0A2A2MRX6</accession>